<dbReference type="InterPro" id="IPR011050">
    <property type="entry name" value="Pectin_lyase_fold/virulence"/>
</dbReference>
<reference evidence="3 4" key="1">
    <citation type="submission" date="2017-12" db="EMBL/GenBank/DDBJ databases">
        <authorList>
            <person name="Hurst M.R.H."/>
        </authorList>
    </citation>
    <scope>NUCLEOTIDE SEQUENCE [LARGE SCALE GENOMIC DNA]</scope>
    <source>
        <strain evidence="3 4">BM15</strain>
    </source>
</reference>
<dbReference type="InterPro" id="IPR012332">
    <property type="entry name" value="Autotransporter_pectin_lyase_C"/>
</dbReference>
<feature type="region of interest" description="Disordered" evidence="1">
    <location>
        <begin position="54"/>
        <end position="73"/>
    </location>
</feature>
<sequence>MSFSVSDRNSLPAVQLPGVSRFKQTTALIGATLLFCMPLAQAYADTVYYNYEGPEDSPEPQTGGVWADSNSHDNWIERDEDTGEFIPGNDRFRSGDDVHFLSTTDTLIEIGIIDTVDPNDIVIEDGTFEFNAIDGDSAVEASTLTVLSGSRLNLDVDTVIDPGASGSEAAVSVAGTLLVRVDRELEVLEDSIDVVSSGDLIVGGTIRGDVSINDTGTISFGTSGSIIGRLDINRTDAVVNGNVRELWVNEGGSATFGGAQSRALWAINNYGTLSLRAGTYSGALYNGGDLNLAENVGIATTSASAIVAYNYADGTILADGGDRTLTVNGTLDNHGTLAGDAADSTLTVEATRIVVRDGSVFTGNVVLSGAIDNEAEFDLAYAPQLGGTFTNRAGATASVTNASDAVDGNQQDFINTEDAGVAASLNIDAGSLTNLAELQNNGGSVRVSEGAELGATTITHNAGIFTSAGTLIGAVTANADAQIEDTVNGSFTVADGTTTVTGALDFGATSGGGLLAVGTDGELVLSDGITVTTANLTSTGAVNLGTGGVVDGDLSSGGTLIGTGEVTGDLIFTGNGTFYGGTSLTVDGAVVNDRSGSVLVSQITGITFDHLINRSTAGALLINQARTVDITNEAGALLEVNQAVTGTVTTFGATNLRHNIVGALVVADGLTRIGVPTLGLDTPVRVGGPDGLTLRIEEGGELRVIEGDLTSTGDVRALGKLDLRPGRVLTAANVYISGSDGATGLNASYLSGQIDGALTVTPDGTATLDGVTVTGTVVNNNIILGNDDSGGSVVMQNRFVNRGTASFGSETNVAEIRGQLVNQEGAYADIIGNVTASTDHPGVVINSGELHLTGNVAGTVNNSGGILELTGDMGRLINDEDGNATITGDVGTAGALAYWDVVNRGDLILTGNVANSLRNFGTARVTGAIGGNAVSNEAGQLYLSGSVGQDIQTNGADAVVHIAGDTTAADLINQGTTNIQTSATLGLAAATVNNGSGARLTVNGTLENTDPAAAFGVQNDQGGVVAVTSTGTLDGDLTNNGVANIGGNITGDIVNNDNSPAPADAGVLNLWTVANVDGAVTNSGVVNVTGGDPSSDGTDYVVVAGGVTNATGGTVNVTGALDADMLNQAGADLNLDGGKIAGVVTNEAGADILSTSGYIVGEVNNYGTFTVDLDTFVEGDFNNFEDALVTQTGGISTLTVDGVFTNDGIISAGDFSEIRIATENFVNDGTLEGSVVILGDVSNNGRIIYSSDTTLTDDLESAGTVRVWATVTGDGDNAIVNNGLFDVSRGGELLNVATVENNDVFVIEEGSRVQTGSFTNNAGTLANAGTIEGDVSNMAGAELTSTGVIDGNLYNEGIAELSGTITGDLETADAPGTTTDIANVVGDLAIGGNLDNGGSLLTAAGTELAVAGSFTNQSGGDVVANGTVVAANVVNGGTMALRSGLQGNLQNNGSAQVSGTVTGDVANSGTAGLSGRILGMLTNDGDTSVASDRIDLTGNLRVGAVVNSGGALVVANDRTLRVDNNLRNTGDGRLAIDGNVVVGGTLLNDSSEQLVMASGSRLTGNLQNETSARLNGTIDGSVLNRGPAGMSGRITGTLINEGARLETTGDLVVVGAVVNRPQPLTPGTPAPGSMQQAPGAPTTLIVNAATTMTAGGGLTNEAGATVRVAGQLNGDVVNRGLFRLENRLQGDLNNQGTAFLVGEIDGNLTYAEGSTLEISHASRPHELVVTGIFDSFNDFAVQEEDTLQVGRYINRAENELTVAGNMSGLIENDGSLVGIDGGQIGSLTNQGSFDVGGSFALNGSMTNDGTVNMADNGVATDVLTINGSVSGAGTYALNLDMNANGGAGASDLVVVRGGAVTGSILLSFDDETVAGGATDASKRILVFDVDGSQGSANSFTYSAEGLPAASERVIYSVIQDGASGDLYMTDAINPALGALSGNLALTQSLIGSVVNRPSSPFVPGLAGGAGEKPCGAGAWARALAGRASATGQTSSGDFSIASSIEASYRGLQFGGDLACFEGSVSGWNVAMGVMGGVNDGTTTQPVYVNDPTDPSQLTDVLGSINNGDFRQLYGGVYATASRDRWFLDLQMRRERTSFTIDNQPVGADNLGLQLRDSGFDSNATTISGAVSYAYTLPREGWLLVPTAGFAFSNLSVDPIYFEDGSELRIEDSKNRVGFIGGTVSKTFVNQERKSIINTYGTATIYKDFAPETASVFVMRDSDGTTEREDGLTSSNLGTYGELSFGVNYSKVLEAGSAGKPRQFNASVRVDGRTGDVLDSYGVTAQIRLQF</sequence>
<dbReference type="RefSeq" id="WP_101460187.1">
    <property type="nucleotide sequence ID" value="NZ_CP025408.1"/>
</dbReference>
<accession>A0A2K9EEX4</accession>
<dbReference type="EMBL" id="CP025408">
    <property type="protein sequence ID" value="AUH33518.1"/>
    <property type="molecule type" value="Genomic_DNA"/>
</dbReference>
<evidence type="ECO:0000259" key="2">
    <source>
        <dbReference type="PROSITE" id="PS51208"/>
    </source>
</evidence>
<dbReference type="Proteomes" id="UP000233742">
    <property type="component" value="Chromosome"/>
</dbReference>
<protein>
    <recommendedName>
        <fullName evidence="2">Autotransporter domain-containing protein</fullName>
    </recommendedName>
</protein>
<dbReference type="PROSITE" id="PS51208">
    <property type="entry name" value="AUTOTRANSPORTER"/>
    <property type="match status" value="1"/>
</dbReference>
<proteinExistence type="predicted"/>
<dbReference type="InterPro" id="IPR036709">
    <property type="entry name" value="Autotransporte_beta_dom_sf"/>
</dbReference>
<dbReference type="InterPro" id="IPR005546">
    <property type="entry name" value="Autotransporte_beta"/>
</dbReference>
<evidence type="ECO:0000313" key="4">
    <source>
        <dbReference type="Proteomes" id="UP000233742"/>
    </source>
</evidence>
<dbReference type="SUPFAM" id="SSF51126">
    <property type="entry name" value="Pectin lyase-like"/>
    <property type="match status" value="1"/>
</dbReference>
<evidence type="ECO:0000256" key="1">
    <source>
        <dbReference type="SAM" id="MobiDB-lite"/>
    </source>
</evidence>
<dbReference type="Gene3D" id="2.160.20.20">
    <property type="match status" value="1"/>
</dbReference>
<organism evidence="3 4">
    <name type="scientific">Paracoccus tegillarcae</name>
    <dbReference type="NCBI Taxonomy" id="1529068"/>
    <lineage>
        <taxon>Bacteria</taxon>
        <taxon>Pseudomonadati</taxon>
        <taxon>Pseudomonadota</taxon>
        <taxon>Alphaproteobacteria</taxon>
        <taxon>Rhodobacterales</taxon>
        <taxon>Paracoccaceae</taxon>
        <taxon>Paracoccus</taxon>
    </lineage>
</organism>
<gene>
    <name evidence="3" type="ORF">CUV01_09075</name>
</gene>
<keyword evidence="4" id="KW-1185">Reference proteome</keyword>
<dbReference type="KEGG" id="paro:CUV01_09075"/>
<dbReference type="OrthoDB" id="7779033at2"/>
<name>A0A2K9EEX4_9RHOB</name>
<dbReference type="SUPFAM" id="SSF103515">
    <property type="entry name" value="Autotransporter"/>
    <property type="match status" value="1"/>
</dbReference>
<feature type="domain" description="Autotransporter" evidence="2">
    <location>
        <begin position="1971"/>
        <end position="2290"/>
    </location>
</feature>
<evidence type="ECO:0000313" key="3">
    <source>
        <dbReference type="EMBL" id="AUH33518.1"/>
    </source>
</evidence>